<evidence type="ECO:0000259" key="2">
    <source>
        <dbReference type="PROSITE" id="PS50836"/>
    </source>
</evidence>
<feature type="domain" description="DOMON" evidence="2">
    <location>
        <begin position="298"/>
        <end position="421"/>
    </location>
</feature>
<sequence>MARFPPLDFLDTARTFAPCGMPRPKNPFFSNFETDKEYTLAWTSNHDGHAGGVRITLLDAQERSVARLLPMNGGVDDWKRLEDSASGPVPLTANITFPSSVLSECHQCTLLIERQASEYGATYIFHSCADVNIVPSGKLEESDEARCNGNGRWTGTACACSKFFEGRACQYRVDCHSDVDCGSAEERGRCRKEEQPSFAQKSCYCNYGYFGRHCESSFANEDSTDNCFNYENLVDSGSSPMFAKYGVFNPRCYDTKLLNDKGDDIIYSRVIGSEVEIIADFKTNGWLALGWRPQNLDPSCRLFPDIGLPRSRSYRQAESGIAKTNGFYSSALKAPLHGMDCVDIVSASVIDGRSKIRDMYSRDRSTPLEDTFFEGEMSLTAAYAIERDDRTVMMFRRNIREIEPSDHPLGPGKIFGVWAKAGASGSDGGADFFKYHARNRGVTVFDFVKPNDMPSKGNPLIYIAKHPNPSGVNAGGVPSPPATTSTPKPTPTTTTPEATTSTDESPIDDNSVFDHSSPVFKAFDQPEHTSASRLPGSITSVSRSPVASTPFNNEVDEATQQPPARIIAPNSAAFTVSIPQITVTALIAMLLSWF</sequence>
<name>A0A7E4UZ10_PANRE</name>
<evidence type="ECO:0000256" key="1">
    <source>
        <dbReference type="SAM" id="MobiDB-lite"/>
    </source>
</evidence>
<protein>
    <submittedName>
        <fullName evidence="4">DOMON domain-containing protein</fullName>
    </submittedName>
</protein>
<evidence type="ECO:0000313" key="3">
    <source>
        <dbReference type="Proteomes" id="UP000492821"/>
    </source>
</evidence>
<dbReference type="InterPro" id="IPR045266">
    <property type="entry name" value="DOH_DOMON"/>
</dbReference>
<dbReference type="AlphaFoldDB" id="A0A7E4UZ10"/>
<dbReference type="PANTHER" id="PTHR46901:SF2">
    <property type="entry name" value="GH04942P"/>
    <property type="match status" value="1"/>
</dbReference>
<reference evidence="4" key="2">
    <citation type="submission" date="2020-10" db="UniProtKB">
        <authorList>
            <consortium name="WormBaseParasite"/>
        </authorList>
    </citation>
    <scope>IDENTIFICATION</scope>
</reference>
<dbReference type="PROSITE" id="PS01186">
    <property type="entry name" value="EGF_2"/>
    <property type="match status" value="1"/>
</dbReference>
<dbReference type="PROSITE" id="PS00022">
    <property type="entry name" value="EGF_1"/>
    <property type="match status" value="1"/>
</dbReference>
<dbReference type="InterPro" id="IPR005018">
    <property type="entry name" value="DOMON_domain"/>
</dbReference>
<dbReference type="Proteomes" id="UP000492821">
    <property type="component" value="Unassembled WGS sequence"/>
</dbReference>
<accession>A0A7E4UZ10</accession>
<dbReference type="WBParaSite" id="Pan_g14515.t1">
    <property type="protein sequence ID" value="Pan_g14515.t1"/>
    <property type="gene ID" value="Pan_g14515"/>
</dbReference>
<proteinExistence type="predicted"/>
<dbReference type="PANTHER" id="PTHR46901">
    <property type="entry name" value="GH04942P"/>
    <property type="match status" value="1"/>
</dbReference>
<feature type="region of interest" description="Disordered" evidence="1">
    <location>
        <begin position="465"/>
        <end position="510"/>
    </location>
</feature>
<keyword evidence="3" id="KW-1185">Reference proteome</keyword>
<evidence type="ECO:0000313" key="4">
    <source>
        <dbReference type="WBParaSite" id="Pan_g14515.t1"/>
    </source>
</evidence>
<dbReference type="CDD" id="cd09631">
    <property type="entry name" value="DOMON_DOH"/>
    <property type="match status" value="1"/>
</dbReference>
<dbReference type="PROSITE" id="PS50836">
    <property type="entry name" value="DOMON"/>
    <property type="match status" value="1"/>
</dbReference>
<organism evidence="3 4">
    <name type="scientific">Panagrellus redivivus</name>
    <name type="common">Microworm</name>
    <dbReference type="NCBI Taxonomy" id="6233"/>
    <lineage>
        <taxon>Eukaryota</taxon>
        <taxon>Metazoa</taxon>
        <taxon>Ecdysozoa</taxon>
        <taxon>Nematoda</taxon>
        <taxon>Chromadorea</taxon>
        <taxon>Rhabditida</taxon>
        <taxon>Tylenchina</taxon>
        <taxon>Panagrolaimomorpha</taxon>
        <taxon>Panagrolaimoidea</taxon>
        <taxon>Panagrolaimidae</taxon>
        <taxon>Panagrellus</taxon>
    </lineage>
</organism>
<dbReference type="InterPro" id="IPR000742">
    <property type="entry name" value="EGF"/>
</dbReference>
<reference evidence="3" key="1">
    <citation type="journal article" date="2013" name="Genetics">
        <title>The draft genome and transcriptome of Panagrellus redivivus are shaped by the harsh demands of a free-living lifestyle.</title>
        <authorList>
            <person name="Srinivasan J."/>
            <person name="Dillman A.R."/>
            <person name="Macchietto M.G."/>
            <person name="Heikkinen L."/>
            <person name="Lakso M."/>
            <person name="Fracchia K.M."/>
            <person name="Antoshechkin I."/>
            <person name="Mortazavi A."/>
            <person name="Wong G."/>
            <person name="Sternberg P.W."/>
        </authorList>
    </citation>
    <scope>NUCLEOTIDE SEQUENCE [LARGE SCALE GENOMIC DNA]</scope>
    <source>
        <strain evidence="3">MT8872</strain>
    </source>
</reference>
<feature type="compositionally biased region" description="Low complexity" evidence="1">
    <location>
        <begin position="482"/>
        <end position="504"/>
    </location>
</feature>